<sequence length="153" mass="16794">MTIMKTSISLFISAIIAVLGALLLNFSQLITSTGLAFVLGAITVGIVLSLMPIKSSDTISKASSLNSKTIYVGNLPYRANENDIKELFAKYGEVFTVRLMKDKRTGKRRGFGFVVMAEADVSVAIGQLNNKEYGERTLKVREANYPKKEEHAQ</sequence>
<keyword evidence="2" id="KW-0812">Transmembrane</keyword>
<dbReference type="GO" id="GO:0003723">
    <property type="term" value="F:RNA binding"/>
    <property type="evidence" value="ECO:0007669"/>
    <property type="project" value="UniProtKB-KW"/>
</dbReference>
<dbReference type="PROSITE" id="PS50102">
    <property type="entry name" value="RRM"/>
    <property type="match status" value="1"/>
</dbReference>
<keyword evidence="2" id="KW-0472">Membrane</keyword>
<dbReference type="SUPFAM" id="SSF54928">
    <property type="entry name" value="RNA-binding domain, RBD"/>
    <property type="match status" value="1"/>
</dbReference>
<evidence type="ECO:0000313" key="5">
    <source>
        <dbReference type="Proteomes" id="UP000218160"/>
    </source>
</evidence>
<evidence type="ECO:0000259" key="3">
    <source>
        <dbReference type="PROSITE" id="PS50102"/>
    </source>
</evidence>
<evidence type="ECO:0000313" key="4">
    <source>
        <dbReference type="EMBL" id="ATF09565.1"/>
    </source>
</evidence>
<dbReference type="SMART" id="SM00360">
    <property type="entry name" value="RRM"/>
    <property type="match status" value="1"/>
</dbReference>
<dbReference type="Pfam" id="PF00076">
    <property type="entry name" value="RRM_1"/>
    <property type="match status" value="1"/>
</dbReference>
<dbReference type="Gene3D" id="3.30.70.330">
    <property type="match status" value="1"/>
</dbReference>
<gene>
    <name evidence="4" type="ORF">BTN50_1067</name>
</gene>
<feature type="transmembrane region" description="Helical" evidence="2">
    <location>
        <begin position="30"/>
        <end position="51"/>
    </location>
</feature>
<evidence type="ECO:0000256" key="2">
    <source>
        <dbReference type="SAM" id="Phobius"/>
    </source>
</evidence>
<keyword evidence="1" id="KW-0694">RNA-binding</keyword>
<dbReference type="KEGG" id="elux:BTN50_1067"/>
<dbReference type="InterPro" id="IPR052462">
    <property type="entry name" value="SLIRP/GR-RBP-like"/>
</dbReference>
<feature type="domain" description="RRM" evidence="3">
    <location>
        <begin position="68"/>
        <end position="145"/>
    </location>
</feature>
<dbReference type="InterPro" id="IPR012677">
    <property type="entry name" value="Nucleotide-bd_a/b_plait_sf"/>
</dbReference>
<keyword evidence="5" id="KW-1185">Reference proteome</keyword>
<reference evidence="5" key="1">
    <citation type="submission" date="2017-04" db="EMBL/GenBank/DDBJ databases">
        <title>Genome evolution of the luminous symbionts of deep sea anglerfish.</title>
        <authorList>
            <person name="Hendry T.A."/>
        </authorList>
    </citation>
    <scope>NUCLEOTIDE SEQUENCE [LARGE SCALE GENOMIC DNA]</scope>
</reference>
<dbReference type="PANTHER" id="PTHR48027">
    <property type="entry name" value="HETEROGENEOUS NUCLEAR RIBONUCLEOPROTEIN 87F-RELATED"/>
    <property type="match status" value="1"/>
</dbReference>
<protein>
    <submittedName>
        <fullName evidence="4">RNA-binding protein</fullName>
    </submittedName>
</protein>
<dbReference type="InterPro" id="IPR035979">
    <property type="entry name" value="RBD_domain_sf"/>
</dbReference>
<proteinExistence type="predicted"/>
<dbReference type="InterPro" id="IPR000504">
    <property type="entry name" value="RRM_dom"/>
</dbReference>
<accession>A0A291B981</accession>
<dbReference type="Proteomes" id="UP000218160">
    <property type="component" value="Chromosome 1"/>
</dbReference>
<keyword evidence="2" id="KW-1133">Transmembrane helix</keyword>
<dbReference type="AlphaFoldDB" id="A0A291B981"/>
<feature type="transmembrane region" description="Helical" evidence="2">
    <location>
        <begin position="7"/>
        <end position="24"/>
    </location>
</feature>
<dbReference type="EMBL" id="CP020660">
    <property type="protein sequence ID" value="ATF09565.1"/>
    <property type="molecule type" value="Genomic_DNA"/>
</dbReference>
<organism evidence="4 5">
    <name type="scientific">Candidatus Enterovibrio altilux</name>
    <dbReference type="NCBI Taxonomy" id="1927128"/>
    <lineage>
        <taxon>Bacteria</taxon>
        <taxon>Pseudomonadati</taxon>
        <taxon>Pseudomonadota</taxon>
        <taxon>Gammaproteobacteria</taxon>
        <taxon>Vibrionales</taxon>
        <taxon>Vibrionaceae</taxon>
        <taxon>Enterovibrio</taxon>
    </lineage>
</organism>
<name>A0A291B981_9GAMM</name>
<evidence type="ECO:0000256" key="1">
    <source>
        <dbReference type="ARBA" id="ARBA00022884"/>
    </source>
</evidence>